<dbReference type="Proteomes" id="UP000078561">
    <property type="component" value="Unassembled WGS sequence"/>
</dbReference>
<evidence type="ECO:0000313" key="2">
    <source>
        <dbReference type="EMBL" id="SAL95288.1"/>
    </source>
</evidence>
<dbReference type="InterPro" id="IPR007145">
    <property type="entry name" value="MAP65_Ase1_PRC1"/>
</dbReference>
<dbReference type="GO" id="GO:1990023">
    <property type="term" value="C:mitotic spindle midzone"/>
    <property type="evidence" value="ECO:0007669"/>
    <property type="project" value="TreeGrafter"/>
</dbReference>
<proteinExistence type="predicted"/>
<protein>
    <submittedName>
        <fullName evidence="2">Uncharacterized protein</fullName>
    </submittedName>
</protein>
<name>A0A163LPU1_ABSGL</name>
<feature type="region of interest" description="Disordered" evidence="1">
    <location>
        <begin position="635"/>
        <end position="702"/>
    </location>
</feature>
<feature type="compositionally biased region" description="Low complexity" evidence="1">
    <location>
        <begin position="683"/>
        <end position="696"/>
    </location>
</feature>
<organism evidence="2">
    <name type="scientific">Absidia glauca</name>
    <name type="common">Pin mould</name>
    <dbReference type="NCBI Taxonomy" id="4829"/>
    <lineage>
        <taxon>Eukaryota</taxon>
        <taxon>Fungi</taxon>
        <taxon>Fungi incertae sedis</taxon>
        <taxon>Mucoromycota</taxon>
        <taxon>Mucoromycotina</taxon>
        <taxon>Mucoromycetes</taxon>
        <taxon>Mucorales</taxon>
        <taxon>Cunninghamellaceae</taxon>
        <taxon>Absidia</taxon>
    </lineage>
</organism>
<dbReference type="OMA" id="VWEEFNI"/>
<dbReference type="InParanoid" id="A0A163LPU1"/>
<dbReference type="GO" id="GO:0051256">
    <property type="term" value="P:mitotic spindle midzone assembly"/>
    <property type="evidence" value="ECO:0007669"/>
    <property type="project" value="TreeGrafter"/>
</dbReference>
<keyword evidence="3" id="KW-1185">Reference proteome</keyword>
<feature type="region of interest" description="Disordered" evidence="1">
    <location>
        <begin position="498"/>
        <end position="555"/>
    </location>
</feature>
<reference evidence="2" key="1">
    <citation type="submission" date="2016-04" db="EMBL/GenBank/DDBJ databases">
        <authorList>
            <person name="Evans L.H."/>
            <person name="Alamgir A."/>
            <person name="Owens N."/>
            <person name="Weber N.D."/>
            <person name="Virtaneva K."/>
            <person name="Barbian K."/>
            <person name="Babar A."/>
            <person name="Rosenke K."/>
        </authorList>
    </citation>
    <scope>NUCLEOTIDE SEQUENCE [LARGE SCALE GENOMIC DNA]</scope>
    <source>
        <strain evidence="2">CBS 101.48</strain>
    </source>
</reference>
<dbReference type="EMBL" id="LT550270">
    <property type="protein sequence ID" value="SAL95288.1"/>
    <property type="molecule type" value="Genomic_DNA"/>
</dbReference>
<sequence length="702" mass="81234">MERLQLKVARLETLWSCLGTDTDPLSIEDKLKPALRELDKVLEYELWRKQVLLGDIEDIMASIECGCQILGISLETLNEMDGMDGNQDWKSLDISCLMAPSWERKKSLTVLNNKLTNEIRQRRLHIKEWLLNVADLCQELRVAHTLGCYESYHDDLSWATMQKVSCTMRDLCQKQQANKLQFEQTSRCIHYYWHILGEPVNVDDPIDIAIHNLCDSITIAPDQAFDMNDPPSMTNNDNLDLYYRHPLPYPLSLQDDLLTTLRTKAHDLASLYNNRLGQFHHYVNSIQTLWEELKVPDHKKFTIHYSLHMDNMIKLKTNFDEMKTIVKAMTDEYLDTIRQDLLHLWDECLLTQGERDEFMTTLYHKANTMDTVHLIVDNHMAYLKHILSSSQTVTSIMKDRKDLIQKMIDFETSASDPKRLFQASFRLMEEERWRKTCFPTLLQLDNLLIKAVQDFERMSEKHLLVGNKRYLDVLMDEISDRTTNQTFFGFLNTDLNHDRPVRNKSRPNTTTKKTKALSLPPINSTSTQNMSANDSQSQNRRHSNTTLKQRSSFTRISTDLPLPMSSASTKLIQLPLSISPKRLDDAKKYPCNHTIPTNIIPQQCKSKSDSVQHHIDPVNTTANRYKDNHASIAMVPTTDGRQRQHDSPPPASPSSRYSPRSKTSQIPVRSQMMAEQATSTPSQQIQQQQQHQQQHQLTVQCA</sequence>
<dbReference type="OrthoDB" id="642895at2759"/>
<dbReference type="GO" id="GO:0005737">
    <property type="term" value="C:cytoplasm"/>
    <property type="evidence" value="ECO:0007669"/>
    <property type="project" value="TreeGrafter"/>
</dbReference>
<dbReference type="GO" id="GO:0008017">
    <property type="term" value="F:microtubule binding"/>
    <property type="evidence" value="ECO:0007669"/>
    <property type="project" value="InterPro"/>
</dbReference>
<gene>
    <name evidence="2" type="primary">ABSGL_00606.1 scaffold 832</name>
</gene>
<dbReference type="PANTHER" id="PTHR19321:SF41">
    <property type="entry name" value="FASCETTO-RELATED"/>
    <property type="match status" value="1"/>
</dbReference>
<accession>A0A163LPU1</accession>
<dbReference type="AlphaFoldDB" id="A0A163LPU1"/>
<feature type="compositionally biased region" description="Polar residues" evidence="1">
    <location>
        <begin position="521"/>
        <end position="555"/>
    </location>
</feature>
<dbReference type="STRING" id="4829.A0A163LPU1"/>
<dbReference type="Pfam" id="PF03999">
    <property type="entry name" value="MAP65_ASE1"/>
    <property type="match status" value="1"/>
</dbReference>
<evidence type="ECO:0000256" key="1">
    <source>
        <dbReference type="SAM" id="MobiDB-lite"/>
    </source>
</evidence>
<dbReference type="Gene3D" id="1.20.58.1520">
    <property type="match status" value="1"/>
</dbReference>
<evidence type="ECO:0000313" key="3">
    <source>
        <dbReference type="Proteomes" id="UP000078561"/>
    </source>
</evidence>
<dbReference type="PANTHER" id="PTHR19321">
    <property type="entry name" value="PROTEIN REGULATOR OF CYTOKINESIS 1 PRC1-RELATED"/>
    <property type="match status" value="1"/>
</dbReference>